<dbReference type="Gene3D" id="3.40.630.30">
    <property type="match status" value="1"/>
</dbReference>
<dbReference type="GO" id="GO:0008999">
    <property type="term" value="F:protein-N-terminal-alanine acetyltransferase activity"/>
    <property type="evidence" value="ECO:0007669"/>
    <property type="project" value="TreeGrafter"/>
</dbReference>
<dbReference type="PANTHER" id="PTHR43441">
    <property type="entry name" value="RIBOSOMAL-PROTEIN-SERINE ACETYLTRANSFERASE"/>
    <property type="match status" value="1"/>
</dbReference>
<dbReference type="CDD" id="cd04301">
    <property type="entry name" value="NAT_SF"/>
    <property type="match status" value="1"/>
</dbReference>
<name>A0AA90GYS1_9ACTN</name>
<dbReference type="InterPro" id="IPR051908">
    <property type="entry name" value="Ribosomal_N-acetyltransferase"/>
</dbReference>
<dbReference type="GO" id="GO:1990189">
    <property type="term" value="F:protein N-terminal-serine acetyltransferase activity"/>
    <property type="evidence" value="ECO:0007669"/>
    <property type="project" value="TreeGrafter"/>
</dbReference>
<dbReference type="Pfam" id="PF13302">
    <property type="entry name" value="Acetyltransf_3"/>
    <property type="match status" value="1"/>
</dbReference>
<dbReference type="PANTHER" id="PTHR43441:SF2">
    <property type="entry name" value="FAMILY ACETYLTRANSFERASE, PUTATIVE (AFU_ORTHOLOGUE AFUA_7G00850)-RELATED"/>
    <property type="match status" value="1"/>
</dbReference>
<organism evidence="2">
    <name type="scientific">Streptantibioticus silvisoli</name>
    <dbReference type="NCBI Taxonomy" id="2705255"/>
    <lineage>
        <taxon>Bacteria</taxon>
        <taxon>Bacillati</taxon>
        <taxon>Actinomycetota</taxon>
        <taxon>Actinomycetes</taxon>
        <taxon>Kitasatosporales</taxon>
        <taxon>Streptomycetaceae</taxon>
        <taxon>Streptantibioticus</taxon>
    </lineage>
</organism>
<evidence type="ECO:0000313" key="2">
    <source>
        <dbReference type="EMBL" id="MDI5970713.1"/>
    </source>
</evidence>
<comment type="caution">
    <text evidence="2">The sequence shown here is derived from an EMBL/GenBank/DDBJ whole genome shotgun (WGS) entry which is preliminary data.</text>
</comment>
<dbReference type="GO" id="GO:0005737">
    <property type="term" value="C:cytoplasm"/>
    <property type="evidence" value="ECO:0007669"/>
    <property type="project" value="TreeGrafter"/>
</dbReference>
<dbReference type="InterPro" id="IPR000182">
    <property type="entry name" value="GNAT_dom"/>
</dbReference>
<dbReference type="RefSeq" id="WP_271312594.1">
    <property type="nucleotide sequence ID" value="NZ_JABXJJ020000017.1"/>
</dbReference>
<feature type="domain" description="N-acetyltransferase" evidence="1">
    <location>
        <begin position="5"/>
        <end position="170"/>
    </location>
</feature>
<dbReference type="PROSITE" id="PS51186">
    <property type="entry name" value="GNAT"/>
    <property type="match status" value="1"/>
</dbReference>
<proteinExistence type="predicted"/>
<dbReference type="AlphaFoldDB" id="A0AA90GYS1"/>
<keyword evidence="2" id="KW-0808">Transferase</keyword>
<protein>
    <submittedName>
        <fullName evidence="2">GNAT family protein</fullName>
        <ecNumber evidence="2">2.-.-.-</ecNumber>
    </submittedName>
</protein>
<reference evidence="2" key="1">
    <citation type="submission" date="2023-05" db="EMBL/GenBank/DDBJ databases">
        <title>Streptantibioticus silvisoli sp. nov., acidotolerant actinomycetes 1 from pine litter.</title>
        <authorList>
            <person name="Swiecimska M."/>
            <person name="Golinska P."/>
            <person name="Sangal V."/>
            <person name="Wachnowicz B."/>
            <person name="Goodfellow M."/>
        </authorList>
    </citation>
    <scope>NUCLEOTIDE SEQUENCE</scope>
    <source>
        <strain evidence="2">SL13</strain>
    </source>
</reference>
<evidence type="ECO:0000259" key="1">
    <source>
        <dbReference type="PROSITE" id="PS51186"/>
    </source>
</evidence>
<dbReference type="EC" id="2.-.-.-" evidence="2"/>
<sequence length="174" mass="19107">MTQEIRLRPVARDDLQVLQAVTNNGPETASVHGWFGWTDPAGLVRRWEENGLLTPDFGHLVVAEGPEALGHVSWYRSGQGPLNHSWNIGAGLLPAARGRGVGTAAQRLLVHYLFAHTQVHRIDAHTDVTNTAEQRALEKAGFTREGTLRGAQFRNGGYHDMAVYSILRPEVTLG</sequence>
<dbReference type="SUPFAM" id="SSF55729">
    <property type="entry name" value="Acyl-CoA N-acyltransferases (Nat)"/>
    <property type="match status" value="1"/>
</dbReference>
<dbReference type="EMBL" id="JABXJJ020000017">
    <property type="protein sequence ID" value="MDI5970713.1"/>
    <property type="molecule type" value="Genomic_DNA"/>
</dbReference>
<accession>A0AA90GYS1</accession>
<dbReference type="InterPro" id="IPR016181">
    <property type="entry name" value="Acyl_CoA_acyltransferase"/>
</dbReference>
<gene>
    <name evidence="2" type="ORF">POF50_015430</name>
</gene>